<organism evidence="1 2">
    <name type="scientific">Magallana gigas</name>
    <name type="common">Pacific oyster</name>
    <name type="synonym">Crassostrea gigas</name>
    <dbReference type="NCBI Taxonomy" id="29159"/>
    <lineage>
        <taxon>Eukaryota</taxon>
        <taxon>Metazoa</taxon>
        <taxon>Spiralia</taxon>
        <taxon>Lophotrochozoa</taxon>
        <taxon>Mollusca</taxon>
        <taxon>Bivalvia</taxon>
        <taxon>Autobranchia</taxon>
        <taxon>Pteriomorphia</taxon>
        <taxon>Ostreida</taxon>
        <taxon>Ostreoidea</taxon>
        <taxon>Ostreidae</taxon>
        <taxon>Magallana</taxon>
    </lineage>
</organism>
<dbReference type="EnsemblMetazoa" id="G14239.4">
    <property type="protein sequence ID" value="G14239.4:cds"/>
    <property type="gene ID" value="G14239"/>
</dbReference>
<protein>
    <submittedName>
        <fullName evidence="1">Uncharacterized protein</fullName>
    </submittedName>
</protein>
<reference evidence="1" key="1">
    <citation type="submission" date="2022-08" db="UniProtKB">
        <authorList>
            <consortium name="EnsemblMetazoa"/>
        </authorList>
    </citation>
    <scope>IDENTIFICATION</scope>
    <source>
        <strain evidence="1">05x7-T-G4-1.051#20</strain>
    </source>
</reference>
<dbReference type="Proteomes" id="UP000005408">
    <property type="component" value="Unassembled WGS sequence"/>
</dbReference>
<sequence>RYCLAIDAHPTLAQWTNSGVRAEDLHKELVSTRKNLEYRFKAFTGELSTGNIHRRNRVPKI</sequence>
<keyword evidence="2" id="KW-1185">Reference proteome</keyword>
<proteinExistence type="predicted"/>
<accession>A0A8W8IJC7</accession>
<evidence type="ECO:0000313" key="2">
    <source>
        <dbReference type="Proteomes" id="UP000005408"/>
    </source>
</evidence>
<name>A0A8W8IJC7_MAGGI</name>
<dbReference type="AlphaFoldDB" id="A0A8W8IJC7"/>
<evidence type="ECO:0000313" key="1">
    <source>
        <dbReference type="EnsemblMetazoa" id="G14239.4:cds"/>
    </source>
</evidence>